<keyword evidence="1" id="KW-0812">Transmembrane</keyword>
<reference evidence="2" key="1">
    <citation type="submission" date="2023-06" db="EMBL/GenBank/DDBJ databases">
        <title>Genome-scale phylogeny and comparative genomics of the fungal order Sordariales.</title>
        <authorList>
            <consortium name="Lawrence Berkeley National Laboratory"/>
            <person name="Hensen N."/>
            <person name="Bonometti L."/>
            <person name="Westerberg I."/>
            <person name="Brannstrom I.O."/>
            <person name="Guillou S."/>
            <person name="Cros-Aarteil S."/>
            <person name="Calhoun S."/>
            <person name="Haridas S."/>
            <person name="Kuo A."/>
            <person name="Mondo S."/>
            <person name="Pangilinan J."/>
            <person name="Riley R."/>
            <person name="Labutti K."/>
            <person name="Andreopoulos B."/>
            <person name="Lipzen A."/>
            <person name="Chen C."/>
            <person name="Yanf M."/>
            <person name="Daum C."/>
            <person name="Ng V."/>
            <person name="Clum A."/>
            <person name="Steindorff A."/>
            <person name="Ohm R."/>
            <person name="Martin F."/>
            <person name="Silar P."/>
            <person name="Natvig D."/>
            <person name="Lalanne C."/>
            <person name="Gautier V."/>
            <person name="Ament-Velasquez S.L."/>
            <person name="Kruys A."/>
            <person name="Hutchinson M.I."/>
            <person name="Powell A.J."/>
            <person name="Barry K."/>
            <person name="Miller A.N."/>
            <person name="Grigoriev I.V."/>
            <person name="Debuchy R."/>
            <person name="Gladieux P."/>
            <person name="Thoren M.H."/>
            <person name="Johannesson H."/>
        </authorList>
    </citation>
    <scope>NUCLEOTIDE SEQUENCE</scope>
    <source>
        <strain evidence="2">8032-3</strain>
    </source>
</reference>
<evidence type="ECO:0000313" key="3">
    <source>
        <dbReference type="Proteomes" id="UP001244011"/>
    </source>
</evidence>
<comment type="caution">
    <text evidence="2">The sequence shown here is derived from an EMBL/GenBank/DDBJ whole genome shotgun (WGS) entry which is preliminary data.</text>
</comment>
<evidence type="ECO:0000313" key="2">
    <source>
        <dbReference type="EMBL" id="KAK1770750.1"/>
    </source>
</evidence>
<keyword evidence="3" id="KW-1185">Reference proteome</keyword>
<dbReference type="GeneID" id="85305905"/>
<dbReference type="EMBL" id="MU838999">
    <property type="protein sequence ID" value="KAK1770750.1"/>
    <property type="molecule type" value="Genomic_DNA"/>
</dbReference>
<sequence length="247" mass="27479">MTTPLSLSLSLARASGNLPVIAVKQLTSHSPPLPLPSPTSPLLHPIVNQAENQPSMHRTRVTNLGAPLPRVRSIIIKVRLPTPDWPCGRRKQLIRYSHSRANKEKNLACSELPSWDLRWSAKLCPFLKGASLHEGRGRLGSRVWNTSASLEGAPLATPSVIFLFWSFLLLGLFLFFLVSFINLSLFLAVRLALCHFFLRPPPFLFGRPWAGGLRQTFPLASCRQIGHGTTELWSHRKRPLGLPVPSL</sequence>
<dbReference type="AlphaFoldDB" id="A0AAJ0C5X1"/>
<keyword evidence="1" id="KW-0472">Membrane</keyword>
<organism evidence="2 3">
    <name type="scientific">Phialemonium atrogriseum</name>
    <dbReference type="NCBI Taxonomy" id="1093897"/>
    <lineage>
        <taxon>Eukaryota</taxon>
        <taxon>Fungi</taxon>
        <taxon>Dikarya</taxon>
        <taxon>Ascomycota</taxon>
        <taxon>Pezizomycotina</taxon>
        <taxon>Sordariomycetes</taxon>
        <taxon>Sordariomycetidae</taxon>
        <taxon>Cephalothecales</taxon>
        <taxon>Cephalothecaceae</taxon>
        <taxon>Phialemonium</taxon>
    </lineage>
</organism>
<name>A0AAJ0C5X1_9PEZI</name>
<gene>
    <name evidence="2" type="ORF">QBC33DRAFT_215276</name>
</gene>
<accession>A0AAJ0C5X1</accession>
<feature type="transmembrane region" description="Helical" evidence="1">
    <location>
        <begin position="162"/>
        <end position="189"/>
    </location>
</feature>
<dbReference type="Proteomes" id="UP001244011">
    <property type="component" value="Unassembled WGS sequence"/>
</dbReference>
<keyword evidence="1" id="KW-1133">Transmembrane helix</keyword>
<dbReference type="RefSeq" id="XP_060286963.1">
    <property type="nucleotide sequence ID" value="XM_060422718.1"/>
</dbReference>
<protein>
    <submittedName>
        <fullName evidence="2">Uncharacterized protein</fullName>
    </submittedName>
</protein>
<proteinExistence type="predicted"/>
<evidence type="ECO:0000256" key="1">
    <source>
        <dbReference type="SAM" id="Phobius"/>
    </source>
</evidence>